<dbReference type="InterPro" id="IPR055705">
    <property type="entry name" value="DUF7281"/>
</dbReference>
<proteinExistence type="predicted"/>
<feature type="domain" description="DUF7281" evidence="1">
    <location>
        <begin position="107"/>
        <end position="270"/>
    </location>
</feature>
<evidence type="ECO:0000259" key="1">
    <source>
        <dbReference type="Pfam" id="PF23947"/>
    </source>
</evidence>
<evidence type="ECO:0000313" key="3">
    <source>
        <dbReference type="Proteomes" id="UP000268033"/>
    </source>
</evidence>
<evidence type="ECO:0000313" key="2">
    <source>
        <dbReference type="EMBL" id="ROQ30451.1"/>
    </source>
</evidence>
<organism evidence="2 3">
    <name type="scientific">Gallaecimonas pentaromativorans</name>
    <dbReference type="NCBI Taxonomy" id="584787"/>
    <lineage>
        <taxon>Bacteria</taxon>
        <taxon>Pseudomonadati</taxon>
        <taxon>Pseudomonadota</taxon>
        <taxon>Gammaproteobacteria</taxon>
        <taxon>Enterobacterales</taxon>
        <taxon>Gallaecimonadaceae</taxon>
        <taxon>Gallaecimonas</taxon>
    </lineage>
</organism>
<dbReference type="Proteomes" id="UP000268033">
    <property type="component" value="Unassembled WGS sequence"/>
</dbReference>
<sequence>MAGLTRGHLKAVHELLYHRKDKVAANAQWQTICAQLELSPPRQGKFLLFDGALRKELRQVAEAVTGYDLMSPLPEGDRNLYAKAGFLNEKVSPVKPNQGYVLLKGQIPGLPQLDPAVSVRLPLTSLALGALETLVVMENLDSFDSWHRYVVPAELQQATVLYRGHGTMAGSKALLAELPVSVRLVAFTDLDPAGLRTAHAELKAQALLTPQLSSSLIKVSVRDDFNHQHEAQAYLEKAELGGWQALWERVKAAKLSIKQQHMLAQAVPLTLLQR</sequence>
<accession>A0A3N1PTL9</accession>
<protein>
    <recommendedName>
        <fullName evidence="1">DUF7281 domain-containing protein</fullName>
    </recommendedName>
</protein>
<dbReference type="RefSeq" id="WP_148049772.1">
    <property type="nucleotide sequence ID" value="NZ_RJUL01000001.1"/>
</dbReference>
<dbReference type="EMBL" id="RJUL01000001">
    <property type="protein sequence ID" value="ROQ30451.1"/>
    <property type="molecule type" value="Genomic_DNA"/>
</dbReference>
<gene>
    <name evidence="2" type="ORF">EDC28_101137</name>
</gene>
<dbReference type="Pfam" id="PF23947">
    <property type="entry name" value="DUF7281"/>
    <property type="match status" value="1"/>
</dbReference>
<reference evidence="2 3" key="1">
    <citation type="submission" date="2018-11" db="EMBL/GenBank/DDBJ databases">
        <title>Genomic Encyclopedia of Type Strains, Phase IV (KMG-IV): sequencing the most valuable type-strain genomes for metagenomic binning, comparative biology and taxonomic classification.</title>
        <authorList>
            <person name="Goeker M."/>
        </authorList>
    </citation>
    <scope>NUCLEOTIDE SEQUENCE [LARGE SCALE GENOMIC DNA]</scope>
    <source>
        <strain evidence="2 3">DSM 21945</strain>
    </source>
</reference>
<name>A0A3N1PTL9_9GAMM</name>
<comment type="caution">
    <text evidence="2">The sequence shown here is derived from an EMBL/GenBank/DDBJ whole genome shotgun (WGS) entry which is preliminary data.</text>
</comment>
<keyword evidence="3" id="KW-1185">Reference proteome</keyword>
<dbReference type="AlphaFoldDB" id="A0A3N1PTL9"/>